<sequence>MIPLPTKGQSTNLLKFIAQLQGQIVQLQEQVVRLRELNVQQQARIEVLENEIIRLKKLNPKPNIKPSTKPPDDNDPDGSPPSSDGNAETEAPEDGESYSRKSEVERPDDTTRRQRSQPDSPPVSEEHCLSPDDIPEGSVRHGRESFTVQEFEIKAKSVRYWLEQWLTPEGKTISGRPPDSLHGHHFGSQLQAFILLQHYGCAVTQPQLLELLWDAGVSISAGELSNLLTKGHDDFHTEKDELLATGIRCSHYLQTDDTGARHKGQNGYCTVVVNELFTWFGTTGSKSRENFLTLLHRPWPVYVLNRHGLDYLEKHGLSKKWLRLLEQYSEVHFLSLKAWEDFMDDIGFKERPGLRRSISEGMLYGSLMHHGFDRHMVTFSDGASPDIS</sequence>
<name>A0A081MZ17_9GAMM</name>
<feature type="coiled-coil region" evidence="1">
    <location>
        <begin position="17"/>
        <end position="58"/>
    </location>
</feature>
<dbReference type="Proteomes" id="UP000028006">
    <property type="component" value="Unassembled WGS sequence"/>
</dbReference>
<proteinExistence type="predicted"/>
<protein>
    <recommendedName>
        <fullName evidence="5">Transposase</fullName>
    </recommendedName>
</protein>
<reference evidence="3 4" key="1">
    <citation type="submission" date="2014-06" db="EMBL/GenBank/DDBJ databases">
        <title>Whole Genome Sequences of Three Symbiotic Endozoicomonas Bacteria.</title>
        <authorList>
            <person name="Neave M.J."/>
            <person name="Apprill A."/>
            <person name="Voolstra C.R."/>
        </authorList>
    </citation>
    <scope>NUCLEOTIDE SEQUENCE [LARGE SCALE GENOMIC DNA]</scope>
    <source>
        <strain evidence="3 4">LMG 24815</strain>
    </source>
</reference>
<dbReference type="EMBL" id="JOKG01000007">
    <property type="protein sequence ID" value="KEQ11440.1"/>
    <property type="molecule type" value="Genomic_DNA"/>
</dbReference>
<evidence type="ECO:0000313" key="4">
    <source>
        <dbReference type="Proteomes" id="UP000028006"/>
    </source>
</evidence>
<dbReference type="AlphaFoldDB" id="A0A081MZ17"/>
<evidence type="ECO:0000313" key="3">
    <source>
        <dbReference type="EMBL" id="KEQ11440.1"/>
    </source>
</evidence>
<evidence type="ECO:0000256" key="1">
    <source>
        <dbReference type="SAM" id="Coils"/>
    </source>
</evidence>
<feature type="compositionally biased region" description="Basic and acidic residues" evidence="2">
    <location>
        <begin position="97"/>
        <end position="112"/>
    </location>
</feature>
<evidence type="ECO:0000256" key="2">
    <source>
        <dbReference type="SAM" id="MobiDB-lite"/>
    </source>
</evidence>
<dbReference type="eggNOG" id="COG4467">
    <property type="taxonomic scope" value="Bacteria"/>
</dbReference>
<keyword evidence="1" id="KW-0175">Coiled coil</keyword>
<evidence type="ECO:0008006" key="5">
    <source>
        <dbReference type="Google" id="ProtNLM"/>
    </source>
</evidence>
<organism evidence="3 4">
    <name type="scientific">Endozoicomonas montiporae</name>
    <dbReference type="NCBI Taxonomy" id="1027273"/>
    <lineage>
        <taxon>Bacteria</taxon>
        <taxon>Pseudomonadati</taxon>
        <taxon>Pseudomonadota</taxon>
        <taxon>Gammaproteobacteria</taxon>
        <taxon>Oceanospirillales</taxon>
        <taxon>Endozoicomonadaceae</taxon>
        <taxon>Endozoicomonas</taxon>
    </lineage>
</organism>
<accession>A0A081MZ17</accession>
<gene>
    <name evidence="3" type="ORF">GZ77_25390</name>
</gene>
<keyword evidence="4" id="KW-1185">Reference proteome</keyword>
<comment type="caution">
    <text evidence="3">The sequence shown here is derived from an EMBL/GenBank/DDBJ whole genome shotgun (WGS) entry which is preliminary data.</text>
</comment>
<feature type="region of interest" description="Disordered" evidence="2">
    <location>
        <begin position="59"/>
        <end position="139"/>
    </location>
</feature>